<comment type="caution">
    <text evidence="7">The sequence shown here is derived from an EMBL/GenBank/DDBJ whole genome shotgun (WGS) entry which is preliminary data.</text>
</comment>
<dbReference type="InterPro" id="IPR036188">
    <property type="entry name" value="FAD/NAD-bd_sf"/>
</dbReference>
<gene>
    <name evidence="7" type="ORF">UX22_C0019G0006</name>
</gene>
<evidence type="ECO:0000256" key="3">
    <source>
        <dbReference type="ARBA" id="ARBA00023002"/>
    </source>
</evidence>
<keyword evidence="3" id="KW-0560">Oxidoreductase</keyword>
<dbReference type="InterPro" id="IPR008255">
    <property type="entry name" value="Pyr_nucl-diS_OxRdtase_2_AS"/>
</dbReference>
<protein>
    <submittedName>
        <fullName evidence="7">Peroxide-forming NADH oxidase/alkyl hydroperoxidase reductase</fullName>
    </submittedName>
</protein>
<sequence length="307" mass="33526">MKELLIIGGGPAGIAAGVYAARKKINAAIVTDVFGGQSVVSADVRNFIGFTSISGLELAENMERQLRAQDEIEIIDGDRVISVEEKEIAFFAKTENGKIIEAKTLLITTGSKRRKLGVPGEEKYDGKGVAYCSTCDAPLFKDKRAAVVGGGNSGLESAVDLLPYASEIFIFESSDKIKGDAITLERLSKENKVSFLTRSEILEIRGNGFVSGIKYKDLKTGEEKEKELEGVFVEIGWIPNSDIVKNIVETNKYGEIIVDHKTQRSSHSRVWAAGDVADVLYKQNNISMGDAVKAVLNINEYLNSRKR</sequence>
<keyword evidence="5" id="KW-0676">Redox-active center</keyword>
<dbReference type="Gene3D" id="3.50.50.60">
    <property type="entry name" value="FAD/NAD(P)-binding domain"/>
    <property type="match status" value="2"/>
</dbReference>
<evidence type="ECO:0000256" key="5">
    <source>
        <dbReference type="ARBA" id="ARBA00023284"/>
    </source>
</evidence>
<dbReference type="InterPro" id="IPR023753">
    <property type="entry name" value="FAD/NAD-binding_dom"/>
</dbReference>
<dbReference type="AlphaFoldDB" id="A0A0G1N227"/>
<name>A0A0G1N227_9BACT</name>
<keyword evidence="2" id="KW-0274">FAD</keyword>
<accession>A0A0G1N227</accession>
<dbReference type="PANTHER" id="PTHR48105">
    <property type="entry name" value="THIOREDOXIN REDUCTASE 1-RELATED-RELATED"/>
    <property type="match status" value="1"/>
</dbReference>
<dbReference type="PROSITE" id="PS00573">
    <property type="entry name" value="PYRIDINE_REDOX_2"/>
    <property type="match status" value="1"/>
</dbReference>
<dbReference type="PATRIC" id="fig|1618663.3.peg.457"/>
<evidence type="ECO:0000256" key="4">
    <source>
        <dbReference type="ARBA" id="ARBA00023157"/>
    </source>
</evidence>
<keyword evidence="7" id="KW-0575">Peroxidase</keyword>
<dbReference type="GO" id="GO:0016668">
    <property type="term" value="F:oxidoreductase activity, acting on a sulfur group of donors, NAD(P) as acceptor"/>
    <property type="evidence" value="ECO:0007669"/>
    <property type="project" value="UniProtKB-ARBA"/>
</dbReference>
<feature type="domain" description="FAD/NAD(P)-binding" evidence="6">
    <location>
        <begin position="3"/>
        <end position="282"/>
    </location>
</feature>
<dbReference type="Proteomes" id="UP000034727">
    <property type="component" value="Unassembled WGS sequence"/>
</dbReference>
<reference evidence="7 8" key="1">
    <citation type="journal article" date="2015" name="Nature">
        <title>rRNA introns, odd ribosomes, and small enigmatic genomes across a large radiation of phyla.</title>
        <authorList>
            <person name="Brown C.T."/>
            <person name="Hug L.A."/>
            <person name="Thomas B.C."/>
            <person name="Sharon I."/>
            <person name="Castelle C.J."/>
            <person name="Singh A."/>
            <person name="Wilkins M.J."/>
            <person name="Williams K.H."/>
            <person name="Banfield J.F."/>
        </authorList>
    </citation>
    <scope>NUCLEOTIDE SEQUENCE [LARGE SCALE GENOMIC DNA]</scope>
</reference>
<organism evidence="7 8">
    <name type="scientific">Candidatus Jorgensenbacteria bacterium GW2011_GWA2_45_9</name>
    <dbReference type="NCBI Taxonomy" id="1618663"/>
    <lineage>
        <taxon>Bacteria</taxon>
        <taxon>Candidatus Joergenseniibacteriota</taxon>
    </lineage>
</organism>
<keyword evidence="1" id="KW-0285">Flavoprotein</keyword>
<proteinExistence type="predicted"/>
<evidence type="ECO:0000313" key="7">
    <source>
        <dbReference type="EMBL" id="KKU14651.1"/>
    </source>
</evidence>
<evidence type="ECO:0000313" key="8">
    <source>
        <dbReference type="Proteomes" id="UP000034727"/>
    </source>
</evidence>
<dbReference type="GO" id="GO:0004601">
    <property type="term" value="F:peroxidase activity"/>
    <property type="evidence" value="ECO:0007669"/>
    <property type="project" value="UniProtKB-KW"/>
</dbReference>
<dbReference type="InterPro" id="IPR050097">
    <property type="entry name" value="Ferredoxin-NADP_redctase_2"/>
</dbReference>
<dbReference type="EMBL" id="LCLJ01000019">
    <property type="protein sequence ID" value="KKU14651.1"/>
    <property type="molecule type" value="Genomic_DNA"/>
</dbReference>
<evidence type="ECO:0000256" key="2">
    <source>
        <dbReference type="ARBA" id="ARBA00022827"/>
    </source>
</evidence>
<dbReference type="Pfam" id="PF07992">
    <property type="entry name" value="Pyr_redox_2"/>
    <property type="match status" value="1"/>
</dbReference>
<evidence type="ECO:0000259" key="6">
    <source>
        <dbReference type="Pfam" id="PF07992"/>
    </source>
</evidence>
<dbReference type="PRINTS" id="PR00368">
    <property type="entry name" value="FADPNR"/>
</dbReference>
<dbReference type="SUPFAM" id="SSF51905">
    <property type="entry name" value="FAD/NAD(P)-binding domain"/>
    <property type="match status" value="1"/>
</dbReference>
<dbReference type="PRINTS" id="PR00469">
    <property type="entry name" value="PNDRDTASEII"/>
</dbReference>
<evidence type="ECO:0000256" key="1">
    <source>
        <dbReference type="ARBA" id="ARBA00022630"/>
    </source>
</evidence>
<keyword evidence="4" id="KW-1015">Disulfide bond</keyword>